<feature type="region of interest" description="Disordered" evidence="2">
    <location>
        <begin position="290"/>
        <end position="311"/>
    </location>
</feature>
<dbReference type="GO" id="GO:0030863">
    <property type="term" value="C:cortical cytoskeleton"/>
    <property type="evidence" value="ECO:0007669"/>
    <property type="project" value="TreeGrafter"/>
</dbReference>
<dbReference type="AlphaFoldDB" id="L8H4D6"/>
<dbReference type="Pfam" id="PF18060">
    <property type="entry name" value="F_actin_bund_C"/>
    <property type="match status" value="1"/>
</dbReference>
<organism evidence="4 5">
    <name type="scientific">Acanthamoeba castellanii (strain ATCC 30010 / Neff)</name>
    <dbReference type="NCBI Taxonomy" id="1257118"/>
    <lineage>
        <taxon>Eukaryota</taxon>
        <taxon>Amoebozoa</taxon>
        <taxon>Discosea</taxon>
        <taxon>Longamoebia</taxon>
        <taxon>Centramoebida</taxon>
        <taxon>Acanthamoebidae</taxon>
        <taxon>Acanthamoeba</taxon>
    </lineage>
</organism>
<evidence type="ECO:0000259" key="3">
    <source>
        <dbReference type="Pfam" id="PF18060"/>
    </source>
</evidence>
<feature type="domain" description="Calcium-regulated actin-bundling protein C-terminal" evidence="3">
    <location>
        <begin position="218"/>
        <end position="304"/>
    </location>
</feature>
<feature type="compositionally biased region" description="Low complexity" evidence="2">
    <location>
        <begin position="299"/>
        <end position="311"/>
    </location>
</feature>
<name>L8H4D6_ACACF</name>
<dbReference type="VEuPathDB" id="AmoebaDB:ACA1_265360"/>
<proteinExistence type="predicted"/>
<evidence type="ECO:0000256" key="1">
    <source>
        <dbReference type="SAM" id="Coils"/>
    </source>
</evidence>
<dbReference type="GO" id="GO:0051015">
    <property type="term" value="F:actin filament binding"/>
    <property type="evidence" value="ECO:0007669"/>
    <property type="project" value="TreeGrafter"/>
</dbReference>
<dbReference type="PANTHER" id="PTHR37009:SF1">
    <property type="entry name" value="CALCIUM-REGULATED ACTIN-BUNDLING PROTEIN"/>
    <property type="match status" value="1"/>
</dbReference>
<feature type="compositionally biased region" description="Basic and acidic residues" evidence="2">
    <location>
        <begin position="183"/>
        <end position="208"/>
    </location>
</feature>
<keyword evidence="5" id="KW-1185">Reference proteome</keyword>
<dbReference type="Proteomes" id="UP000011083">
    <property type="component" value="Unassembled WGS sequence"/>
</dbReference>
<dbReference type="PANTHER" id="PTHR37009">
    <property type="entry name" value="EF-HAND DOMAIN-CONTAINING PROTEIN"/>
    <property type="match status" value="1"/>
</dbReference>
<dbReference type="GeneID" id="14920109"/>
<dbReference type="InterPro" id="IPR053356">
    <property type="entry name" value="Calcium-reg_actin-bundling"/>
</dbReference>
<evidence type="ECO:0000313" key="4">
    <source>
        <dbReference type="EMBL" id="ELR19331.1"/>
    </source>
</evidence>
<dbReference type="EMBL" id="KB007933">
    <property type="protein sequence ID" value="ELR19331.1"/>
    <property type="molecule type" value="Genomic_DNA"/>
</dbReference>
<dbReference type="RefSeq" id="XP_004341416.1">
    <property type="nucleotide sequence ID" value="XM_004341368.1"/>
</dbReference>
<reference evidence="4 5" key="1">
    <citation type="journal article" date="2013" name="Genome Biol.">
        <title>Genome of Acanthamoeba castellanii highlights extensive lateral gene transfer and early evolution of tyrosine kinase signaling.</title>
        <authorList>
            <person name="Clarke M."/>
            <person name="Lohan A.J."/>
            <person name="Liu B."/>
            <person name="Lagkouvardos I."/>
            <person name="Roy S."/>
            <person name="Zafar N."/>
            <person name="Bertelli C."/>
            <person name="Schilde C."/>
            <person name="Kianianmomeni A."/>
            <person name="Burglin T.R."/>
            <person name="Frech C."/>
            <person name="Turcotte B."/>
            <person name="Kopec K.O."/>
            <person name="Synnott J.M."/>
            <person name="Choo C."/>
            <person name="Paponov I."/>
            <person name="Finkler A."/>
            <person name="Soon Heng Tan C."/>
            <person name="Hutchins A.P."/>
            <person name="Weinmeier T."/>
            <person name="Rattei T."/>
            <person name="Chu J.S."/>
            <person name="Gimenez G."/>
            <person name="Irimia M."/>
            <person name="Rigden D.J."/>
            <person name="Fitzpatrick D.A."/>
            <person name="Lorenzo-Morales J."/>
            <person name="Bateman A."/>
            <person name="Chiu C.H."/>
            <person name="Tang P."/>
            <person name="Hegemann P."/>
            <person name="Fromm H."/>
            <person name="Raoult D."/>
            <person name="Greub G."/>
            <person name="Miranda-Saavedra D."/>
            <person name="Chen N."/>
            <person name="Nash P."/>
            <person name="Ginger M.L."/>
            <person name="Horn M."/>
            <person name="Schaap P."/>
            <person name="Caler L."/>
            <person name="Loftus B."/>
        </authorList>
    </citation>
    <scope>NUCLEOTIDE SEQUENCE [LARGE SCALE GENOMIC DNA]</scope>
    <source>
        <strain evidence="4 5">Neff</strain>
    </source>
</reference>
<keyword evidence="1" id="KW-0175">Coiled coil</keyword>
<feature type="region of interest" description="Disordered" evidence="2">
    <location>
        <begin position="172"/>
        <end position="208"/>
    </location>
</feature>
<protein>
    <recommendedName>
        <fullName evidence="3">Calcium-regulated actin-bundling protein C-terminal domain-containing protein</fullName>
    </recommendedName>
</protein>
<feature type="coiled-coil region" evidence="1">
    <location>
        <begin position="317"/>
        <end position="369"/>
    </location>
</feature>
<evidence type="ECO:0000313" key="5">
    <source>
        <dbReference type="Proteomes" id="UP000011083"/>
    </source>
</evidence>
<evidence type="ECO:0000256" key="2">
    <source>
        <dbReference type="SAM" id="MobiDB-lite"/>
    </source>
</evidence>
<sequence>MASLAGVSDREKLDALCQKTHKEQAVWFLNAFWETFAQAEAENVWKVVHKCFELDAAGKEGSQLDELQAHRLLEYCQDTHTVATLREKLRASGAIEGTPKKVPLTHILVTKHGVDWHALIHAPQGSREEVVKAEQMFSSVQALFASAAAKQAQSVEALAAASAAEAEAKSREDASKAAAAEAASREASAKASEAEARAKEAEAKAKEDDVLAVKAELEAALNDLKAQEAAHKAKTDELTRLSEEGNVVAKNKAKAELAQHLAQDPLALQKAKITQEVLVKKADKAAQVAKGATDEASRARASAEASANSASQSRAAADAAANQAAEATAAAQAARADSEKAKAAAEAAVEEANRKIAEADAYLDEARKRLPLGANWWMDRELTEAKAYLPKSKGGISKN</sequence>
<dbReference type="GO" id="GO:0051764">
    <property type="term" value="P:actin crosslink formation"/>
    <property type="evidence" value="ECO:0007669"/>
    <property type="project" value="TreeGrafter"/>
</dbReference>
<gene>
    <name evidence="4" type="ORF">ACA1_265360</name>
</gene>
<dbReference type="KEGG" id="acan:ACA1_265360"/>
<accession>L8H4D6</accession>
<dbReference type="GO" id="GO:0030046">
    <property type="term" value="P:parallel actin filament bundle assembly"/>
    <property type="evidence" value="ECO:0007669"/>
    <property type="project" value="TreeGrafter"/>
</dbReference>
<dbReference type="InterPro" id="IPR040810">
    <property type="entry name" value="F_actin_bund_C"/>
</dbReference>